<dbReference type="SUPFAM" id="SSF53098">
    <property type="entry name" value="Ribonuclease H-like"/>
    <property type="match status" value="1"/>
</dbReference>
<evidence type="ECO:0000313" key="2">
    <source>
        <dbReference type="Proteomes" id="UP000649604"/>
    </source>
</evidence>
<dbReference type="Proteomes" id="UP000649604">
    <property type="component" value="Unassembled WGS sequence"/>
</dbReference>
<dbReference type="EMBL" id="WJJP01000044">
    <property type="protein sequence ID" value="MBD3323249.1"/>
    <property type="molecule type" value="Genomic_DNA"/>
</dbReference>
<name>A0A9D5Q418_9BACT</name>
<gene>
    <name evidence="1" type="ORF">GF339_01620</name>
</gene>
<reference evidence="1" key="1">
    <citation type="submission" date="2019-11" db="EMBL/GenBank/DDBJ databases">
        <title>Microbial mats filling the niche in hypersaline microbial mats.</title>
        <authorList>
            <person name="Wong H.L."/>
            <person name="Macleod F.I."/>
            <person name="White R.A. III"/>
            <person name="Burns B.P."/>
        </authorList>
    </citation>
    <scope>NUCLEOTIDE SEQUENCE</scope>
    <source>
        <strain evidence="1">Rbin_158</strain>
    </source>
</reference>
<evidence type="ECO:0000313" key="1">
    <source>
        <dbReference type="EMBL" id="MBD3323249.1"/>
    </source>
</evidence>
<comment type="caution">
    <text evidence="1">The sequence shown here is derived from an EMBL/GenBank/DDBJ whole genome shotgun (WGS) entry which is preliminary data.</text>
</comment>
<accession>A0A9D5Q418</accession>
<proteinExistence type="predicted"/>
<dbReference type="AlphaFoldDB" id="A0A9D5Q418"/>
<organism evidence="1 2">
    <name type="scientific">candidate division KSB3 bacterium</name>
    <dbReference type="NCBI Taxonomy" id="2044937"/>
    <lineage>
        <taxon>Bacteria</taxon>
        <taxon>candidate division KSB3</taxon>
    </lineage>
</organism>
<sequence>MGKILQRIEELSGGNCFQTERYTLDHFVPPEYQDKDEEFHRDKVFETDNPKKKKVQLHFDGVASPLFSYFLDGSRRTYKIVDFGSTDGKFLPIVAGQIGAAVCYRQHKKLKPYALKRANVLAIPDRMAVDLKTMSDEISGIVQHHLSIDNVLQYKTKKHADRPFENLAIAKIQTTMMDMEVELIREMVKSNKLATNQMLMIDGSLQFSGVKDEHIIFQNVVGVSKSFNPNLQGILRSKNREIGSYLTDLEFGERTAVYVYEVEGKKAARTKIGAWYLRIHPKENMKKPLDGVIKIEKIATQRHEQEEGFDTDMINEISRSILLERNVTCYGNDDRWANHLYSIYLTELYLKNSFVSDMYFLNIF</sequence>
<protein>
    <submittedName>
        <fullName evidence="1">Uncharacterized protein</fullName>
    </submittedName>
</protein>
<dbReference type="InterPro" id="IPR012337">
    <property type="entry name" value="RNaseH-like_sf"/>
</dbReference>